<dbReference type="Gene3D" id="3.40.462.20">
    <property type="match status" value="1"/>
</dbReference>
<dbReference type="PANTHER" id="PTHR42973:SF39">
    <property type="entry name" value="FAD-BINDING PCMH-TYPE DOMAIN-CONTAINING PROTEIN"/>
    <property type="match status" value="1"/>
</dbReference>
<organism evidence="8 9">
    <name type="scientific">Actinoplanes teichomyceticus</name>
    <dbReference type="NCBI Taxonomy" id="1867"/>
    <lineage>
        <taxon>Bacteria</taxon>
        <taxon>Bacillati</taxon>
        <taxon>Actinomycetota</taxon>
        <taxon>Actinomycetes</taxon>
        <taxon>Micromonosporales</taxon>
        <taxon>Micromonosporaceae</taxon>
        <taxon>Actinoplanes</taxon>
    </lineage>
</organism>
<feature type="domain" description="FAD-binding PCMH-type" evidence="7">
    <location>
        <begin position="42"/>
        <end position="222"/>
    </location>
</feature>
<dbReference type="InterPro" id="IPR050416">
    <property type="entry name" value="FAD-linked_Oxidoreductase"/>
</dbReference>
<dbReference type="EMBL" id="VIWY01000003">
    <property type="protein sequence ID" value="TWG21200.1"/>
    <property type="molecule type" value="Genomic_DNA"/>
</dbReference>
<keyword evidence="3" id="KW-0285">Flavoprotein</keyword>
<dbReference type="OrthoDB" id="545125at2"/>
<feature type="compositionally biased region" description="Basic and acidic residues" evidence="6">
    <location>
        <begin position="8"/>
        <end position="25"/>
    </location>
</feature>
<dbReference type="InterPro" id="IPR012951">
    <property type="entry name" value="BBE"/>
</dbReference>
<evidence type="ECO:0000256" key="1">
    <source>
        <dbReference type="ARBA" id="ARBA00001974"/>
    </source>
</evidence>
<dbReference type="InterPro" id="IPR006094">
    <property type="entry name" value="Oxid_FAD_bind_N"/>
</dbReference>
<evidence type="ECO:0000256" key="4">
    <source>
        <dbReference type="ARBA" id="ARBA00022827"/>
    </source>
</evidence>
<dbReference type="Pfam" id="PF01565">
    <property type="entry name" value="FAD_binding_4"/>
    <property type="match status" value="1"/>
</dbReference>
<dbReference type="GO" id="GO:0071949">
    <property type="term" value="F:FAD binding"/>
    <property type="evidence" value="ECO:0007669"/>
    <property type="project" value="InterPro"/>
</dbReference>
<comment type="cofactor">
    <cofactor evidence="1">
        <name>FAD</name>
        <dbReference type="ChEBI" id="CHEBI:57692"/>
    </cofactor>
</comment>
<evidence type="ECO:0000256" key="2">
    <source>
        <dbReference type="ARBA" id="ARBA00005466"/>
    </source>
</evidence>
<dbReference type="SUPFAM" id="SSF56176">
    <property type="entry name" value="FAD-binding/transporter-associated domain-like"/>
    <property type="match status" value="1"/>
</dbReference>
<proteinExistence type="inferred from homology"/>
<keyword evidence="5" id="KW-0560">Oxidoreductase</keyword>
<dbReference type="Pfam" id="PF08031">
    <property type="entry name" value="BBE"/>
    <property type="match status" value="1"/>
</dbReference>
<name>A0A561WBF6_ACTTI</name>
<dbReference type="PROSITE" id="PS51387">
    <property type="entry name" value="FAD_PCMH"/>
    <property type="match status" value="1"/>
</dbReference>
<comment type="caution">
    <text evidence="8">The sequence shown here is derived from an EMBL/GenBank/DDBJ whole genome shotgun (WGS) entry which is preliminary data.</text>
</comment>
<evidence type="ECO:0000313" key="8">
    <source>
        <dbReference type="EMBL" id="TWG21200.1"/>
    </source>
</evidence>
<evidence type="ECO:0000256" key="3">
    <source>
        <dbReference type="ARBA" id="ARBA00022630"/>
    </source>
</evidence>
<protein>
    <submittedName>
        <fullName evidence="8">Aclacinomycin oxidase</fullName>
    </submittedName>
</protein>
<dbReference type="InterPro" id="IPR016169">
    <property type="entry name" value="FAD-bd_PCMH_sub2"/>
</dbReference>
<dbReference type="InterPro" id="IPR036318">
    <property type="entry name" value="FAD-bd_PCMH-like_sf"/>
</dbReference>
<comment type="similarity">
    <text evidence="2">Belongs to the oxygen-dependent FAD-linked oxidoreductase family.</text>
</comment>
<dbReference type="PANTHER" id="PTHR42973">
    <property type="entry name" value="BINDING OXIDOREDUCTASE, PUTATIVE (AFU_ORTHOLOGUE AFUA_1G17690)-RELATED"/>
    <property type="match status" value="1"/>
</dbReference>
<dbReference type="Proteomes" id="UP000320239">
    <property type="component" value="Unassembled WGS sequence"/>
</dbReference>
<accession>A0A561WBF6</accession>
<feature type="region of interest" description="Disordered" evidence="6">
    <location>
        <begin position="1"/>
        <end position="25"/>
    </location>
</feature>
<dbReference type="GO" id="GO:0016491">
    <property type="term" value="F:oxidoreductase activity"/>
    <property type="evidence" value="ECO:0007669"/>
    <property type="project" value="UniProtKB-KW"/>
</dbReference>
<evidence type="ECO:0000256" key="5">
    <source>
        <dbReference type="ARBA" id="ARBA00023002"/>
    </source>
</evidence>
<evidence type="ECO:0000256" key="6">
    <source>
        <dbReference type="SAM" id="MobiDB-lite"/>
    </source>
</evidence>
<evidence type="ECO:0000259" key="7">
    <source>
        <dbReference type="PROSITE" id="PS51387"/>
    </source>
</evidence>
<dbReference type="Gene3D" id="3.30.465.10">
    <property type="match status" value="1"/>
</dbReference>
<evidence type="ECO:0000313" key="9">
    <source>
        <dbReference type="Proteomes" id="UP000320239"/>
    </source>
</evidence>
<dbReference type="InterPro" id="IPR016166">
    <property type="entry name" value="FAD-bd_PCMH"/>
</dbReference>
<reference evidence="8 9" key="1">
    <citation type="submission" date="2019-06" db="EMBL/GenBank/DDBJ databases">
        <title>Sequencing the genomes of 1000 actinobacteria strains.</title>
        <authorList>
            <person name="Klenk H.-P."/>
        </authorList>
    </citation>
    <scope>NUCLEOTIDE SEQUENCE [LARGE SCALE GENOMIC DNA]</scope>
    <source>
        <strain evidence="8 9">DSM 43866</strain>
    </source>
</reference>
<dbReference type="AlphaFoldDB" id="A0A561WBF6"/>
<gene>
    <name evidence="8" type="ORF">FHX34_103730</name>
</gene>
<sequence length="539" mass="58319">MVQLSHSPVDKRDQELSSKPVEIRSGDPRYADFQMRGYNRRFIGAPESVYVVTDTAQVIAALTEAVRQDKRVVVRGGGHCLENFVEDPAVQVVIDLSRLDDVRYDPLMGAFAVGGGATLGRVYTALDLGWGVTLPAGSCPAVGVGGHVPGGGNGVLSRLHGHASDHLYAVEVVVVGADGTARAVVATREPDDPNHDLWWAHTGGGGGNFGIVTRFWFRTPGADVTDPATLLPRRPSRFVLATAAWRWEDLDEQRFATLLDNFAGWCARNSAPDTAAAAVHGEVVAFRKEFGLVTLMGRLDPSEPGSRELLDAYLAEVSAGMPEPVARTLEDEPWLYKMINVPDPAATFGMQSSRLRSKLKAAYLRTGLDGTQLSAAYRHLTDPGYAHPAGAIVLASWGGRINAVAPADTATSQRDSTMLMSVVTAWDEAGEDERHLAWVRSFYRELFAATGGVPVRDERTDGSYINWPDGDLADPEWNTSGVPWSTLYYGDNYPRLREIKSRWDPRNVFRHALSVEGLASAGEDGATGQPVAGPRDTVA</sequence>
<feature type="region of interest" description="Disordered" evidence="6">
    <location>
        <begin position="520"/>
        <end position="539"/>
    </location>
</feature>
<keyword evidence="4" id="KW-0274">FAD</keyword>
<keyword evidence="9" id="KW-1185">Reference proteome</keyword>